<feature type="compositionally biased region" description="Basic and acidic residues" evidence="6">
    <location>
        <begin position="512"/>
        <end position="522"/>
    </location>
</feature>
<evidence type="ECO:0000256" key="2">
    <source>
        <dbReference type="ARBA" id="ARBA00006076"/>
    </source>
</evidence>
<dbReference type="AlphaFoldDB" id="A0A0P1BJ22"/>
<evidence type="ECO:0000256" key="3">
    <source>
        <dbReference type="ARBA" id="ARBA00022664"/>
    </source>
</evidence>
<dbReference type="Pfam" id="PF19252">
    <property type="entry name" value="HIND"/>
    <property type="match status" value="1"/>
</dbReference>
<comment type="subcellular location">
    <subcellularLocation>
        <location evidence="1">Nucleus</location>
    </subcellularLocation>
</comment>
<feature type="region of interest" description="Disordered" evidence="6">
    <location>
        <begin position="651"/>
        <end position="765"/>
    </location>
</feature>
<organism evidence="7 8">
    <name type="scientific">Ceraceosorus bombacis</name>
    <dbReference type="NCBI Taxonomy" id="401625"/>
    <lineage>
        <taxon>Eukaryota</taxon>
        <taxon>Fungi</taxon>
        <taxon>Dikarya</taxon>
        <taxon>Basidiomycota</taxon>
        <taxon>Ustilaginomycotina</taxon>
        <taxon>Exobasidiomycetes</taxon>
        <taxon>Ceraceosorales</taxon>
        <taxon>Ceraceosoraceae</taxon>
        <taxon>Ceraceosorus</taxon>
    </lineage>
</organism>
<evidence type="ECO:0000256" key="4">
    <source>
        <dbReference type="ARBA" id="ARBA00023187"/>
    </source>
</evidence>
<dbReference type="OrthoDB" id="5583at2759"/>
<sequence length="765" mass="83479">MGMSEFAKDSLSLQETNKLRISLGLKPLTEDSDDEAGSGDALQGQEERAEENYRKRQQEQKRQREQDEVKERIAKARNRRELARKLQGPTLGDGDGDGSAGSSSTTLKWLKASQKRAKEIAARRAKELEEQDAAALDAYGSADLAGLRVAHNVDEMGLSVGGDGRVLTLRDADVLDGQEDELMDVAADQKELDRLNAQRRKGAKGYTGLDDDDFDAPPGQKRGVLSKLGEDHAPKQEADEERKREAARLLNRTMLDLNYDKNQEVSDYLQEGDAGFKRPKSRKKRRTARVKLEDDATASDFKPREISTENFVDDDELAASLAKERRNKAKRTITKMTPEEIARNLAAQEAAESNDNGNDNGNGSSPANPAKAEATDGLTFDDTSEFVRNIQQRPASPRPAARRSSARGGARAASPVRSPEATTLAPTPSAHADDVEDVDMSHLDDLPIPQKEGSNDAPEFGAPEQYVSSGMAATLAMLRNQGMLQARSAEEMQREQAQKEYDAWMAKRRAEDRVRQAEREMSKAQGAAKDQATREYENRMRELEDARQAQDKFRDYKPDIKIEYHDEHGRVLGTREAWKNLSHTFHGKMPGKKRQELNLKRIEEERKREKMTAGDTPTGMSGAFAARAERAGQAHMVIGVGSRNNAPQELELLGPNIAKPSASAGAGAGAGAGASVGKGKSRRSNAPTPLGAERDGRSASATPAPDLSGTTSMVPRAAQMKPAFAPVKAKPVPSSASSSTSSNATQGSRFKLAFGKRASDEAHQR</sequence>
<keyword evidence="8" id="KW-1185">Reference proteome</keyword>
<protein>
    <submittedName>
        <fullName evidence="7">U4/U6.U5 snRNP associated protein</fullName>
    </submittedName>
</protein>
<feature type="compositionally biased region" description="Basic and acidic residues" evidence="6">
    <location>
        <begin position="228"/>
        <end position="244"/>
    </location>
</feature>
<feature type="region of interest" description="Disordered" evidence="6">
    <location>
        <begin position="323"/>
        <end position="463"/>
    </location>
</feature>
<proteinExistence type="inferred from homology"/>
<evidence type="ECO:0000313" key="8">
    <source>
        <dbReference type="Proteomes" id="UP000054845"/>
    </source>
</evidence>
<dbReference type="EMBL" id="CCYA01000272">
    <property type="protein sequence ID" value="CEH15659.1"/>
    <property type="molecule type" value="Genomic_DNA"/>
</dbReference>
<dbReference type="PANTHER" id="PTHR14152:SF5">
    <property type="entry name" value="U4_U6.U5 TRI-SNRNP-ASSOCIATED PROTEIN 1"/>
    <property type="match status" value="1"/>
</dbReference>
<feature type="region of interest" description="Disordered" evidence="6">
    <location>
        <begin position="512"/>
        <end position="552"/>
    </location>
</feature>
<comment type="similarity">
    <text evidence="2">Belongs to the SNU66/SART1 family.</text>
</comment>
<feature type="region of interest" description="Disordered" evidence="6">
    <location>
        <begin position="24"/>
        <end position="111"/>
    </location>
</feature>
<dbReference type="InterPro" id="IPR045347">
    <property type="entry name" value="HIND"/>
</dbReference>
<dbReference type="Proteomes" id="UP000054845">
    <property type="component" value="Unassembled WGS sequence"/>
</dbReference>
<keyword evidence="3" id="KW-0507">mRNA processing</keyword>
<dbReference type="PANTHER" id="PTHR14152">
    <property type="entry name" value="SQUAMOUS CELL CARCINOMA ANTIGEN RECOGNISED BY CYTOTOXIC T LYMPHOCYTES"/>
    <property type="match status" value="1"/>
</dbReference>
<feature type="compositionally biased region" description="Gly residues" evidence="6">
    <location>
        <begin position="666"/>
        <end position="676"/>
    </location>
</feature>
<feature type="compositionally biased region" description="Low complexity" evidence="6">
    <location>
        <begin position="721"/>
        <end position="742"/>
    </location>
</feature>
<keyword evidence="5" id="KW-0539">Nucleus</keyword>
<feature type="compositionally biased region" description="Basic and acidic residues" evidence="6">
    <location>
        <begin position="531"/>
        <end position="552"/>
    </location>
</feature>
<feature type="compositionally biased region" description="Basic and acidic residues" evidence="6">
    <location>
        <begin position="45"/>
        <end position="84"/>
    </location>
</feature>
<dbReference type="Pfam" id="PF03343">
    <property type="entry name" value="SART-1"/>
    <property type="match status" value="1"/>
</dbReference>
<feature type="region of interest" description="Disordered" evidence="6">
    <location>
        <begin position="190"/>
        <end position="244"/>
    </location>
</feature>
<feature type="region of interest" description="Disordered" evidence="6">
    <location>
        <begin position="270"/>
        <end position="303"/>
    </location>
</feature>
<dbReference type="InterPro" id="IPR005011">
    <property type="entry name" value="SNU66/SART1"/>
</dbReference>
<evidence type="ECO:0000313" key="7">
    <source>
        <dbReference type="EMBL" id="CEH15659.1"/>
    </source>
</evidence>
<name>A0A0P1BJ22_9BASI</name>
<feature type="compositionally biased region" description="Basic and acidic residues" evidence="6">
    <location>
        <begin position="602"/>
        <end position="612"/>
    </location>
</feature>
<feature type="compositionally biased region" description="Low complexity" evidence="6">
    <location>
        <begin position="406"/>
        <end position="418"/>
    </location>
</feature>
<keyword evidence="4" id="KW-0508">mRNA splicing</keyword>
<dbReference type="GO" id="GO:0045292">
    <property type="term" value="P:mRNA cis splicing, via spliceosome"/>
    <property type="evidence" value="ECO:0007669"/>
    <property type="project" value="TreeGrafter"/>
</dbReference>
<feature type="compositionally biased region" description="Low complexity" evidence="6">
    <location>
        <begin position="349"/>
        <end position="369"/>
    </location>
</feature>
<evidence type="ECO:0000256" key="1">
    <source>
        <dbReference type="ARBA" id="ARBA00004123"/>
    </source>
</evidence>
<evidence type="ECO:0000256" key="6">
    <source>
        <dbReference type="SAM" id="MobiDB-lite"/>
    </source>
</evidence>
<dbReference type="STRING" id="401625.A0A0P1BJ22"/>
<dbReference type="GO" id="GO:0046540">
    <property type="term" value="C:U4/U6 x U5 tri-snRNP complex"/>
    <property type="evidence" value="ECO:0007669"/>
    <property type="project" value="InterPro"/>
</dbReference>
<evidence type="ECO:0000256" key="5">
    <source>
        <dbReference type="ARBA" id="ARBA00023242"/>
    </source>
</evidence>
<reference evidence="7 8" key="1">
    <citation type="submission" date="2014-09" db="EMBL/GenBank/DDBJ databases">
        <authorList>
            <person name="Magalhaes I.L.F."/>
            <person name="Oliveira U."/>
            <person name="Santos F.R."/>
            <person name="Vidigal T.H.D.A."/>
            <person name="Brescovit A.D."/>
            <person name="Santos A.J."/>
        </authorList>
    </citation>
    <scope>NUCLEOTIDE SEQUENCE [LARGE SCALE GENOMIC DNA]</scope>
</reference>
<feature type="region of interest" description="Disordered" evidence="6">
    <location>
        <begin position="602"/>
        <end position="621"/>
    </location>
</feature>
<feature type="compositionally biased region" description="Basic residues" evidence="6">
    <location>
        <begin position="277"/>
        <end position="289"/>
    </location>
</feature>
<dbReference type="GO" id="GO:0000481">
    <property type="term" value="P:maturation of 5S rRNA"/>
    <property type="evidence" value="ECO:0007669"/>
    <property type="project" value="TreeGrafter"/>
</dbReference>
<accession>A0A0P1BJ22</accession>